<accession>A0A8C4RB95</accession>
<name>A0A8C4RB95_EPTBU</name>
<dbReference type="FunFam" id="2.30.29.30:FF:000154">
    <property type="entry name" value="Oxysterol-binding protein"/>
    <property type="match status" value="1"/>
</dbReference>
<dbReference type="InterPro" id="IPR037239">
    <property type="entry name" value="OSBP_sf"/>
</dbReference>
<dbReference type="Ensembl" id="ENSEBUT00000026781.1">
    <property type="protein sequence ID" value="ENSEBUP00000026205.1"/>
    <property type="gene ID" value="ENSEBUG00000016149.1"/>
</dbReference>
<evidence type="ECO:0000256" key="4">
    <source>
        <dbReference type="ARBA" id="ARBA00050284"/>
    </source>
</evidence>
<dbReference type="InterPro" id="IPR001849">
    <property type="entry name" value="PH_domain"/>
</dbReference>
<dbReference type="InterPro" id="IPR011993">
    <property type="entry name" value="PH-like_dom_sf"/>
</dbReference>
<dbReference type="Gene3D" id="3.30.70.3490">
    <property type="match status" value="1"/>
</dbReference>
<dbReference type="PANTHER" id="PTHR10972">
    <property type="entry name" value="OXYSTEROL-BINDING PROTEIN-RELATED"/>
    <property type="match status" value="1"/>
</dbReference>
<dbReference type="GO" id="GO:0032934">
    <property type="term" value="F:sterol binding"/>
    <property type="evidence" value="ECO:0007669"/>
    <property type="project" value="TreeGrafter"/>
</dbReference>
<dbReference type="Gene3D" id="2.40.160.120">
    <property type="match status" value="1"/>
</dbReference>
<dbReference type="AlphaFoldDB" id="A0A8C4RB95"/>
<evidence type="ECO:0000313" key="7">
    <source>
        <dbReference type="Proteomes" id="UP000694388"/>
    </source>
</evidence>
<keyword evidence="7" id="KW-1185">Reference proteome</keyword>
<evidence type="ECO:0000256" key="2">
    <source>
        <dbReference type="ARBA" id="ARBA00023055"/>
    </source>
</evidence>
<dbReference type="FunFam" id="3.30.70.3490:FF:000001">
    <property type="entry name" value="Oxysterol-binding protein"/>
    <property type="match status" value="1"/>
</dbReference>
<dbReference type="Gene3D" id="2.30.29.30">
    <property type="entry name" value="Pleckstrin-homology domain (PH domain)/Phosphotyrosine-binding domain (PTB)"/>
    <property type="match status" value="1"/>
</dbReference>
<feature type="domain" description="PH" evidence="5">
    <location>
        <begin position="31"/>
        <end position="129"/>
    </location>
</feature>
<proteinExistence type="predicted"/>
<protein>
    <submittedName>
        <fullName evidence="6">Oxysterol binding protein-like 11</fullName>
    </submittedName>
</protein>
<evidence type="ECO:0000313" key="6">
    <source>
        <dbReference type="Ensembl" id="ENSEBUP00000026205.1"/>
    </source>
</evidence>
<dbReference type="Pfam" id="PF00169">
    <property type="entry name" value="PH"/>
    <property type="match status" value="1"/>
</dbReference>
<dbReference type="GO" id="GO:0016020">
    <property type="term" value="C:membrane"/>
    <property type="evidence" value="ECO:0007669"/>
    <property type="project" value="TreeGrafter"/>
</dbReference>
<reference evidence="6" key="2">
    <citation type="submission" date="2025-09" db="UniProtKB">
        <authorList>
            <consortium name="Ensembl"/>
        </authorList>
    </citation>
    <scope>IDENTIFICATION</scope>
</reference>
<dbReference type="OMA" id="TEAIGKX"/>
<dbReference type="GeneTree" id="ENSGT00940000158398"/>
<evidence type="ECO:0000256" key="3">
    <source>
        <dbReference type="ARBA" id="ARBA00023121"/>
    </source>
</evidence>
<organism evidence="6 7">
    <name type="scientific">Eptatretus burgeri</name>
    <name type="common">Inshore hagfish</name>
    <dbReference type="NCBI Taxonomy" id="7764"/>
    <lineage>
        <taxon>Eukaryota</taxon>
        <taxon>Metazoa</taxon>
        <taxon>Chordata</taxon>
        <taxon>Craniata</taxon>
        <taxon>Vertebrata</taxon>
        <taxon>Cyclostomata</taxon>
        <taxon>Myxini</taxon>
        <taxon>Myxiniformes</taxon>
        <taxon>Myxinidae</taxon>
        <taxon>Eptatretinae</taxon>
        <taxon>Eptatretus</taxon>
    </lineage>
</organism>
<evidence type="ECO:0000259" key="5">
    <source>
        <dbReference type="PROSITE" id="PS50003"/>
    </source>
</evidence>
<dbReference type="PROSITE" id="PS50003">
    <property type="entry name" value="PH_DOMAIN"/>
    <property type="match status" value="1"/>
</dbReference>
<dbReference type="GO" id="GO:0005794">
    <property type="term" value="C:Golgi apparatus"/>
    <property type="evidence" value="ECO:0007669"/>
    <property type="project" value="TreeGrafter"/>
</dbReference>
<comment type="catalytic activity">
    <reaction evidence="4">
        <text>a 1,2-diacyl-sn-glycero-3-phospho-(1D-myo-inositol 4-phosphate)(out) + a 1,2-diacyl-sn-glycero-3-phospho-L-serine(in) = a 1,2-diacyl-sn-glycero-3-phospho-(1D-myo-inositol 4-phosphate)(in) + a 1,2-diacyl-sn-glycero-3-phospho-L-serine(out)</text>
        <dbReference type="Rhea" id="RHEA:81667"/>
        <dbReference type="ChEBI" id="CHEBI:57262"/>
        <dbReference type="ChEBI" id="CHEBI:58178"/>
    </reaction>
</comment>
<dbReference type="PANTHER" id="PTHR10972:SF141">
    <property type="entry name" value="OXYSTEROL-BINDING PROTEIN"/>
    <property type="match status" value="1"/>
</dbReference>
<dbReference type="SUPFAM" id="SSF50729">
    <property type="entry name" value="PH domain-like"/>
    <property type="match status" value="1"/>
</dbReference>
<evidence type="ECO:0000256" key="1">
    <source>
        <dbReference type="ARBA" id="ARBA00022448"/>
    </source>
</evidence>
<keyword evidence="2" id="KW-0445">Lipid transport</keyword>
<dbReference type="Proteomes" id="UP000694388">
    <property type="component" value="Unplaced"/>
</dbReference>
<sequence length="459" mass="51882">MSVVGTSPGSADTMRETIRHSSYYPGKGSEWEQLTGYLQKYTNLVTGWQFRYFVLNWENGELEYFVTEPQGRSQKPRGVIALAGAMISPSEDDSYAFSVMAVNGEQFRLRAKDAKERQHWVSRLQGCAQHYTEAIGLLNPPPVTHDTSLVPSPMRRHRRLPVEGRGSTPDTKPQTLPCSIPGLVNNSHFERLETLRQVTRMLIHVGKRQRDLARALSELPSSRSPVICLDSDLLILKASAAATLACLHDCLGALRTGSAWNSSLSTTRFPGRLWLKEHGEEYTFSLPSAYARSILTVPWVELGGKVSISCASSGYSASITFHTKPFYGGKLHRVNAEVKHVASTTVVCRAQGEWNGMLEFAYNNNTTKTIDTSTLPVTRKRVRPLCNQRPFESRRLWQNVTNALRADDVEKATEQKHKLEQRQRLEERQRLETNTTYVPKYFVEEGDGWVYHKPLWKPT</sequence>
<dbReference type="GO" id="GO:0006869">
    <property type="term" value="P:lipid transport"/>
    <property type="evidence" value="ECO:0007669"/>
    <property type="project" value="UniProtKB-KW"/>
</dbReference>
<keyword evidence="1" id="KW-0813">Transport</keyword>
<dbReference type="InterPro" id="IPR000648">
    <property type="entry name" value="Oxysterol-bd"/>
</dbReference>
<dbReference type="CDD" id="cd13291">
    <property type="entry name" value="PH_ORP10_ORP11"/>
    <property type="match status" value="1"/>
</dbReference>
<reference evidence="6" key="1">
    <citation type="submission" date="2025-08" db="UniProtKB">
        <authorList>
            <consortium name="Ensembl"/>
        </authorList>
    </citation>
    <scope>IDENTIFICATION</scope>
</reference>
<dbReference type="GO" id="GO:0005829">
    <property type="term" value="C:cytosol"/>
    <property type="evidence" value="ECO:0007669"/>
    <property type="project" value="TreeGrafter"/>
</dbReference>
<dbReference type="SMART" id="SM00233">
    <property type="entry name" value="PH"/>
    <property type="match status" value="1"/>
</dbReference>
<keyword evidence="3" id="KW-0446">Lipid-binding</keyword>
<dbReference type="Pfam" id="PF01237">
    <property type="entry name" value="Oxysterol_BP"/>
    <property type="match status" value="2"/>
</dbReference>
<dbReference type="SUPFAM" id="SSF144000">
    <property type="entry name" value="Oxysterol-binding protein-like"/>
    <property type="match status" value="1"/>
</dbReference>